<evidence type="ECO:0000313" key="1">
    <source>
        <dbReference type="EMBL" id="KAK3323469.1"/>
    </source>
</evidence>
<proteinExistence type="predicted"/>
<dbReference type="EMBL" id="JAUEPO010000004">
    <property type="protein sequence ID" value="KAK3323469.1"/>
    <property type="molecule type" value="Genomic_DNA"/>
</dbReference>
<sequence length="117" mass="12951">MTTMVVSTLASAGGLACIADFWWALSPEWTHRLQIRRAVGVSRKSKKTKMGRTSLGGDEPWSTCSGVVVDRNEWRCVMCAAVKRIRAKSMWWGFRPKALFQKCPKQSGIACVQCVGG</sequence>
<reference evidence="1" key="1">
    <citation type="journal article" date="2023" name="Mol. Phylogenet. Evol.">
        <title>Genome-scale phylogeny and comparative genomics of the fungal order Sordariales.</title>
        <authorList>
            <person name="Hensen N."/>
            <person name="Bonometti L."/>
            <person name="Westerberg I."/>
            <person name="Brannstrom I.O."/>
            <person name="Guillou S."/>
            <person name="Cros-Aarteil S."/>
            <person name="Calhoun S."/>
            <person name="Haridas S."/>
            <person name="Kuo A."/>
            <person name="Mondo S."/>
            <person name="Pangilinan J."/>
            <person name="Riley R."/>
            <person name="LaButti K."/>
            <person name="Andreopoulos B."/>
            <person name="Lipzen A."/>
            <person name="Chen C."/>
            <person name="Yan M."/>
            <person name="Daum C."/>
            <person name="Ng V."/>
            <person name="Clum A."/>
            <person name="Steindorff A."/>
            <person name="Ohm R.A."/>
            <person name="Martin F."/>
            <person name="Silar P."/>
            <person name="Natvig D.O."/>
            <person name="Lalanne C."/>
            <person name="Gautier V."/>
            <person name="Ament-Velasquez S.L."/>
            <person name="Kruys A."/>
            <person name="Hutchinson M.I."/>
            <person name="Powell A.J."/>
            <person name="Barry K."/>
            <person name="Miller A.N."/>
            <person name="Grigoriev I.V."/>
            <person name="Debuchy R."/>
            <person name="Gladieux P."/>
            <person name="Hiltunen Thoren M."/>
            <person name="Johannesson H."/>
        </authorList>
    </citation>
    <scope>NUCLEOTIDE SEQUENCE</scope>
    <source>
        <strain evidence="1">SMH4131-1</strain>
    </source>
</reference>
<name>A0AAE0IE69_9PEZI</name>
<organism evidence="1 2">
    <name type="scientific">Cercophora scortea</name>
    <dbReference type="NCBI Taxonomy" id="314031"/>
    <lineage>
        <taxon>Eukaryota</taxon>
        <taxon>Fungi</taxon>
        <taxon>Dikarya</taxon>
        <taxon>Ascomycota</taxon>
        <taxon>Pezizomycotina</taxon>
        <taxon>Sordariomycetes</taxon>
        <taxon>Sordariomycetidae</taxon>
        <taxon>Sordariales</taxon>
        <taxon>Lasiosphaeriaceae</taxon>
        <taxon>Cercophora</taxon>
    </lineage>
</organism>
<gene>
    <name evidence="1" type="ORF">B0T19DRAFT_426095</name>
</gene>
<accession>A0AAE0IE69</accession>
<protein>
    <submittedName>
        <fullName evidence="1">Uncharacterized protein</fullName>
    </submittedName>
</protein>
<evidence type="ECO:0000313" key="2">
    <source>
        <dbReference type="Proteomes" id="UP001286456"/>
    </source>
</evidence>
<dbReference type="Proteomes" id="UP001286456">
    <property type="component" value="Unassembled WGS sequence"/>
</dbReference>
<reference evidence="1" key="2">
    <citation type="submission" date="2023-06" db="EMBL/GenBank/DDBJ databases">
        <authorList>
            <consortium name="Lawrence Berkeley National Laboratory"/>
            <person name="Haridas S."/>
            <person name="Hensen N."/>
            <person name="Bonometti L."/>
            <person name="Westerberg I."/>
            <person name="Brannstrom I.O."/>
            <person name="Guillou S."/>
            <person name="Cros-Aarteil S."/>
            <person name="Calhoun S."/>
            <person name="Kuo A."/>
            <person name="Mondo S."/>
            <person name="Pangilinan J."/>
            <person name="Riley R."/>
            <person name="Labutti K."/>
            <person name="Andreopoulos B."/>
            <person name="Lipzen A."/>
            <person name="Chen C."/>
            <person name="Yanf M."/>
            <person name="Daum C."/>
            <person name="Ng V."/>
            <person name="Clum A."/>
            <person name="Steindorff A."/>
            <person name="Ohm R."/>
            <person name="Martin F."/>
            <person name="Silar P."/>
            <person name="Natvig D."/>
            <person name="Lalanne C."/>
            <person name="Gautier V."/>
            <person name="Ament-Velasquez S.L."/>
            <person name="Kruys A."/>
            <person name="Hutchinson M.I."/>
            <person name="Powell A.J."/>
            <person name="Barry K."/>
            <person name="Miller A.N."/>
            <person name="Grigoriev I.V."/>
            <person name="Debuchy R."/>
            <person name="Gladieux P."/>
            <person name="Thoren M.H."/>
            <person name="Johannesson H."/>
        </authorList>
    </citation>
    <scope>NUCLEOTIDE SEQUENCE</scope>
    <source>
        <strain evidence="1">SMH4131-1</strain>
    </source>
</reference>
<dbReference type="AlphaFoldDB" id="A0AAE0IE69"/>
<keyword evidence="2" id="KW-1185">Reference proteome</keyword>
<comment type="caution">
    <text evidence="1">The sequence shown here is derived from an EMBL/GenBank/DDBJ whole genome shotgun (WGS) entry which is preliminary data.</text>
</comment>